<evidence type="ECO:0000256" key="1">
    <source>
        <dbReference type="ARBA" id="ARBA00004418"/>
    </source>
</evidence>
<accession>A0ABT8SY07</accession>
<keyword evidence="6" id="KW-1185">Reference proteome</keyword>
<dbReference type="RefSeq" id="WP_302077283.1">
    <property type="nucleotide sequence ID" value="NZ_JAUKWQ010000003.1"/>
</dbReference>
<feature type="signal peptide" evidence="3">
    <location>
        <begin position="1"/>
        <end position="22"/>
    </location>
</feature>
<dbReference type="Gene3D" id="3.10.105.10">
    <property type="entry name" value="Dipeptide-binding Protein, Domain 3"/>
    <property type="match status" value="1"/>
</dbReference>
<evidence type="ECO:0000313" key="6">
    <source>
        <dbReference type="Proteomes" id="UP001169006"/>
    </source>
</evidence>
<dbReference type="PANTHER" id="PTHR30290:SF62">
    <property type="entry name" value="OLIGOPEPTIDE ABC TRANSPORTER, PERIPLASMIC OLIGOPEPTIDE-BINDING PROTEIN"/>
    <property type="match status" value="1"/>
</dbReference>
<dbReference type="EMBL" id="JAUKWQ010000003">
    <property type="protein sequence ID" value="MDO1582918.1"/>
    <property type="molecule type" value="Genomic_DNA"/>
</dbReference>
<comment type="subcellular location">
    <subcellularLocation>
        <location evidence="1">Periplasm</location>
    </subcellularLocation>
</comment>
<comment type="similarity">
    <text evidence="2">Belongs to the bacterial solute-binding protein 5 family.</text>
</comment>
<feature type="chain" id="PRO_5047021054" evidence="3">
    <location>
        <begin position="23"/>
        <end position="634"/>
    </location>
</feature>
<gene>
    <name evidence="5" type="ORF">Q2T52_12575</name>
</gene>
<dbReference type="Gene3D" id="3.40.190.10">
    <property type="entry name" value="Periplasmic binding protein-like II"/>
    <property type="match status" value="1"/>
</dbReference>
<keyword evidence="3" id="KW-0732">Signal</keyword>
<dbReference type="CDD" id="cd08500">
    <property type="entry name" value="PBP2_NikA_DppA_OppA_like_4"/>
    <property type="match status" value="1"/>
</dbReference>
<reference evidence="5" key="2">
    <citation type="submission" date="2023-07" db="EMBL/GenBank/DDBJ databases">
        <authorList>
            <person name="Sun H."/>
        </authorList>
    </citation>
    <scope>NUCLEOTIDE SEQUENCE</scope>
    <source>
        <strain evidence="5">05753</strain>
    </source>
</reference>
<dbReference type="SUPFAM" id="SSF53850">
    <property type="entry name" value="Periplasmic binding protein-like II"/>
    <property type="match status" value="1"/>
</dbReference>
<evidence type="ECO:0000313" key="5">
    <source>
        <dbReference type="EMBL" id="MDO1582918.1"/>
    </source>
</evidence>
<dbReference type="PANTHER" id="PTHR30290">
    <property type="entry name" value="PERIPLASMIC BINDING COMPONENT OF ABC TRANSPORTER"/>
    <property type="match status" value="1"/>
</dbReference>
<name>A0ABT8SY07_9HYPH</name>
<protein>
    <submittedName>
        <fullName evidence="5">ABC transporter substrate-binding protein</fullName>
    </submittedName>
</protein>
<evidence type="ECO:0000256" key="3">
    <source>
        <dbReference type="SAM" id="SignalP"/>
    </source>
</evidence>
<sequence>MITRRQALALLAGTMVPHQVLAAYVDSDYVRRPDLKEPLPPIDQRLPKVPRVVKLEGDKAPGRLGGTIRMLIGGQRDIRYMPINGYSRLIGYNPKLELETDILESFEVKEERIFTFRLRDGHRWSDGSEFTTEDFRYVWEDMFLNKKLYKGGIPASLKVDGKAPKFEVLDRLTVRYTWEDPNPDFLADVASPSPTRLMHPAAYLKQFHPKYQTPEKLAELVAKSRVEDWVALHQLKSRVVRPENPALPTLDPWCNRTEPPSGQFIFERNPYFHRVDEKGQQLPYIDRVLLDVSSPGIISAKAGTGESDLQVTNLDFSDYTFLKSAEQRYPITVDLWKRTQGSRMALIPNLNCKDPVWRGLFQDVRVRRALSLAIDRDEINKAVFYGLGQKSGNAILPDSPLYRDEYRLAWADLNLDKANALLDEVGLTKRNWDGIRLLPDGRPMTIIVESSGENAFETDVLELVNDHWLEIGVKIFIHISQRELLRRRIKGGDTIMTVGPGLDNGVPTPDMSPRELAPTSDDQQQWPLWGLYALSNGHDGKPPDLAEAIALQDLMGAWRRAPSSEERTRIWHEMLHIFTDQVFTIGIVNATLQPIVTARSLRNVPQKALYGFDPTAFLGVYMPDTFWLDKEAGK</sequence>
<evidence type="ECO:0000259" key="4">
    <source>
        <dbReference type="Pfam" id="PF00496"/>
    </source>
</evidence>
<dbReference type="Pfam" id="PF00496">
    <property type="entry name" value="SBP_bac_5"/>
    <property type="match status" value="1"/>
</dbReference>
<evidence type="ECO:0000256" key="2">
    <source>
        <dbReference type="ARBA" id="ARBA00005695"/>
    </source>
</evidence>
<reference evidence="5" key="1">
    <citation type="journal article" date="2015" name="Int. J. Syst. Evol. Microbiol.">
        <title>Rhizobium oryzicola sp. nov., potential plant-growth-promoting endophytic bacteria isolated from rice roots.</title>
        <authorList>
            <person name="Zhang X.X."/>
            <person name="Gao J.S."/>
            <person name="Cao Y.H."/>
            <person name="Sheirdil R.A."/>
            <person name="Wang X.C."/>
            <person name="Zhang L."/>
        </authorList>
    </citation>
    <scope>NUCLEOTIDE SEQUENCE</scope>
    <source>
        <strain evidence="5">05753</strain>
    </source>
</reference>
<dbReference type="InterPro" id="IPR000914">
    <property type="entry name" value="SBP_5_dom"/>
</dbReference>
<dbReference type="InterPro" id="IPR039424">
    <property type="entry name" value="SBP_5"/>
</dbReference>
<comment type="caution">
    <text evidence="5">The sequence shown here is derived from an EMBL/GenBank/DDBJ whole genome shotgun (WGS) entry which is preliminary data.</text>
</comment>
<feature type="domain" description="Solute-binding protein family 5" evidence="4">
    <location>
        <begin position="98"/>
        <end position="512"/>
    </location>
</feature>
<proteinExistence type="inferred from homology"/>
<dbReference type="Proteomes" id="UP001169006">
    <property type="component" value="Unassembled WGS sequence"/>
</dbReference>
<organism evidence="5 6">
    <name type="scientific">Rhizobium oryzicola</name>
    <dbReference type="NCBI Taxonomy" id="1232668"/>
    <lineage>
        <taxon>Bacteria</taxon>
        <taxon>Pseudomonadati</taxon>
        <taxon>Pseudomonadota</taxon>
        <taxon>Alphaproteobacteria</taxon>
        <taxon>Hyphomicrobiales</taxon>
        <taxon>Rhizobiaceae</taxon>
        <taxon>Rhizobium/Agrobacterium group</taxon>
        <taxon>Rhizobium</taxon>
    </lineage>
</organism>